<dbReference type="EMBL" id="JAFNEN010000277">
    <property type="protein sequence ID" value="KAG8187208.1"/>
    <property type="molecule type" value="Genomic_DNA"/>
</dbReference>
<proteinExistence type="predicted"/>
<dbReference type="AlphaFoldDB" id="A0AAV6UU82"/>
<sequence length="136" mass="15823">MNSNVFVHPGAICRLIGCEFCIFSKFWAQTPYMDVFLYVISGCRKEANEHSNTGENGVEGSVVQRAVCSSWNKINKEDDNSADKFFFQKQYGRRIWLRYISNYVLPELQLTVYLKRYNLVGKMQEQLNKSTEILES</sequence>
<comment type="caution">
    <text evidence="1">The sequence shown here is derived from an EMBL/GenBank/DDBJ whole genome shotgun (WGS) entry which is preliminary data.</text>
</comment>
<gene>
    <name evidence="1" type="ORF">JTE90_020077</name>
</gene>
<evidence type="ECO:0000313" key="1">
    <source>
        <dbReference type="EMBL" id="KAG8187208.1"/>
    </source>
</evidence>
<accession>A0AAV6UU82</accession>
<evidence type="ECO:0000313" key="2">
    <source>
        <dbReference type="Proteomes" id="UP000827092"/>
    </source>
</evidence>
<organism evidence="1 2">
    <name type="scientific">Oedothorax gibbosus</name>
    <dbReference type="NCBI Taxonomy" id="931172"/>
    <lineage>
        <taxon>Eukaryota</taxon>
        <taxon>Metazoa</taxon>
        <taxon>Ecdysozoa</taxon>
        <taxon>Arthropoda</taxon>
        <taxon>Chelicerata</taxon>
        <taxon>Arachnida</taxon>
        <taxon>Araneae</taxon>
        <taxon>Araneomorphae</taxon>
        <taxon>Entelegynae</taxon>
        <taxon>Araneoidea</taxon>
        <taxon>Linyphiidae</taxon>
        <taxon>Erigoninae</taxon>
        <taxon>Oedothorax</taxon>
    </lineage>
</organism>
<keyword evidence="2" id="KW-1185">Reference proteome</keyword>
<protein>
    <submittedName>
        <fullName evidence="1">Uncharacterized protein</fullName>
    </submittedName>
</protein>
<name>A0AAV6UU82_9ARAC</name>
<dbReference type="Proteomes" id="UP000827092">
    <property type="component" value="Unassembled WGS sequence"/>
</dbReference>
<reference evidence="1 2" key="1">
    <citation type="journal article" date="2022" name="Nat. Ecol. Evol.">
        <title>A masculinizing supergene underlies an exaggerated male reproductive morph in a spider.</title>
        <authorList>
            <person name="Hendrickx F."/>
            <person name="De Corte Z."/>
            <person name="Sonet G."/>
            <person name="Van Belleghem S.M."/>
            <person name="Kostlbacher S."/>
            <person name="Vangestel C."/>
        </authorList>
    </citation>
    <scope>NUCLEOTIDE SEQUENCE [LARGE SCALE GENOMIC DNA]</scope>
    <source>
        <strain evidence="1">W744_W776</strain>
    </source>
</reference>